<proteinExistence type="predicted"/>
<dbReference type="Proteomes" id="UP000030655">
    <property type="component" value="Unassembled WGS sequence"/>
</dbReference>
<accession>A0A059EZR3</accession>
<evidence type="ECO:0000313" key="2">
    <source>
        <dbReference type="Proteomes" id="UP000030655"/>
    </source>
</evidence>
<reference evidence="1 2" key="2">
    <citation type="submission" date="2014-03" db="EMBL/GenBank/DDBJ databases">
        <title>The Genome Sequence of Anncaliia algerae insect isolate PRA339.</title>
        <authorList>
            <consortium name="The Broad Institute Genome Sequencing Platform"/>
            <consortium name="The Broad Institute Genome Sequencing Center for Infectious Disease"/>
            <person name="Cuomo C."/>
            <person name="Becnel J."/>
            <person name="Sanscrainte N."/>
            <person name="Walker B."/>
            <person name="Young S.K."/>
            <person name="Zeng Q."/>
            <person name="Gargeya S."/>
            <person name="Fitzgerald M."/>
            <person name="Haas B."/>
            <person name="Abouelleil A."/>
            <person name="Alvarado L."/>
            <person name="Arachchi H.M."/>
            <person name="Berlin A.M."/>
            <person name="Chapman S.B."/>
            <person name="Dewar J."/>
            <person name="Goldberg J."/>
            <person name="Griggs A."/>
            <person name="Gujja S."/>
            <person name="Hansen M."/>
            <person name="Howarth C."/>
            <person name="Imamovic A."/>
            <person name="Larimer J."/>
            <person name="McCowan C."/>
            <person name="Murphy C."/>
            <person name="Neiman D."/>
            <person name="Pearson M."/>
            <person name="Priest M."/>
            <person name="Roberts A."/>
            <person name="Saif S."/>
            <person name="Shea T."/>
            <person name="Sisk P."/>
            <person name="Sykes S."/>
            <person name="Wortman J."/>
            <person name="Nusbaum C."/>
            <person name="Birren B."/>
        </authorList>
    </citation>
    <scope>NUCLEOTIDE SEQUENCE [LARGE SCALE GENOMIC DNA]</scope>
    <source>
        <strain evidence="1 2">PRA339</strain>
    </source>
</reference>
<dbReference type="EMBL" id="KK365177">
    <property type="protein sequence ID" value="KCZ80513.1"/>
    <property type="molecule type" value="Genomic_DNA"/>
</dbReference>
<dbReference type="OrthoDB" id="10406909at2759"/>
<name>A0A059EZR3_9MICR</name>
<dbReference type="AlphaFoldDB" id="A0A059EZR3"/>
<evidence type="ECO:0000313" key="1">
    <source>
        <dbReference type="EMBL" id="KCZ80513.1"/>
    </source>
</evidence>
<organism evidence="1 2">
    <name type="scientific">Anncaliia algerae PRA339</name>
    <dbReference type="NCBI Taxonomy" id="1288291"/>
    <lineage>
        <taxon>Eukaryota</taxon>
        <taxon>Fungi</taxon>
        <taxon>Fungi incertae sedis</taxon>
        <taxon>Microsporidia</taxon>
        <taxon>Tubulinosematoidea</taxon>
        <taxon>Tubulinosematidae</taxon>
        <taxon>Anncaliia</taxon>
    </lineage>
</organism>
<dbReference type="VEuPathDB" id="MicrosporidiaDB:H312_02075"/>
<reference evidence="2" key="1">
    <citation type="submission" date="2013-02" db="EMBL/GenBank/DDBJ databases">
        <authorList>
            <consortium name="The Broad Institute Genome Sequencing Platform"/>
            <person name="Cuomo C."/>
            <person name="Becnel J."/>
            <person name="Sanscrainte N."/>
            <person name="Walker B."/>
            <person name="Young S.K."/>
            <person name="Zeng Q."/>
            <person name="Gargeya S."/>
            <person name="Fitzgerald M."/>
            <person name="Haas B."/>
            <person name="Abouelleil A."/>
            <person name="Alvarado L."/>
            <person name="Arachchi H.M."/>
            <person name="Berlin A.M."/>
            <person name="Chapman S.B."/>
            <person name="Dewar J."/>
            <person name="Goldberg J."/>
            <person name="Griggs A."/>
            <person name="Gujja S."/>
            <person name="Hansen M."/>
            <person name="Howarth C."/>
            <person name="Imamovic A."/>
            <person name="Larimer J."/>
            <person name="McCowan C."/>
            <person name="Murphy C."/>
            <person name="Neiman D."/>
            <person name="Pearson M."/>
            <person name="Priest M."/>
            <person name="Roberts A."/>
            <person name="Saif S."/>
            <person name="Shea T."/>
            <person name="Sisk P."/>
            <person name="Sykes S."/>
            <person name="Wortman J."/>
            <person name="Nusbaum C."/>
            <person name="Birren B."/>
        </authorList>
    </citation>
    <scope>NUCLEOTIDE SEQUENCE [LARGE SCALE GENOMIC DNA]</scope>
    <source>
        <strain evidence="2">PRA339</strain>
    </source>
</reference>
<gene>
    <name evidence="1" type="ORF">H312_02075</name>
</gene>
<dbReference type="HOGENOM" id="CLU_154286_0_0_1"/>
<protein>
    <submittedName>
        <fullName evidence="1">Uncharacterized protein</fullName>
    </submittedName>
</protein>
<sequence length="101" mass="11994">IIIHIHGIKAKELENLKLSLEEFELYMFNLYLKAFKEIERRIPNGNVMLFFISTRNYAIDAIDNLQVNFTSKEFIQRAKLACYKAIKRYKGNLNIILNAYY</sequence>
<keyword evidence="2" id="KW-1185">Reference proteome</keyword>
<feature type="non-terminal residue" evidence="1">
    <location>
        <position position="1"/>
    </location>
</feature>